<reference evidence="6 7" key="1">
    <citation type="submission" date="2014-08" db="EMBL/GenBank/DDBJ databases">
        <title>Comparative genomics of the Paenibacillus odorifer group.</title>
        <authorList>
            <person name="den Bakker H.C."/>
            <person name="Tsai Y.-C."/>
            <person name="Martin N."/>
            <person name="Korlach J."/>
            <person name="Wiedmann M."/>
        </authorList>
    </citation>
    <scope>NUCLEOTIDE SEQUENCE [LARGE SCALE GENOMIC DNA]</scope>
    <source>
        <strain evidence="6 7">DSM 14472</strain>
    </source>
</reference>
<dbReference type="PRINTS" id="PR00032">
    <property type="entry name" value="HTHARAC"/>
</dbReference>
<evidence type="ECO:0000256" key="2">
    <source>
        <dbReference type="ARBA" id="ARBA00023125"/>
    </source>
</evidence>
<dbReference type="PANTHER" id="PTHR43280:SF2">
    <property type="entry name" value="HTH-TYPE TRANSCRIPTIONAL REGULATOR EXSA"/>
    <property type="match status" value="1"/>
</dbReference>
<dbReference type="EMBL" id="CP009286">
    <property type="protein sequence ID" value="AIQ63849.1"/>
    <property type="molecule type" value="Genomic_DNA"/>
</dbReference>
<proteinExistence type="predicted"/>
<dbReference type="SUPFAM" id="SSF53807">
    <property type="entry name" value="Helical backbone' metal receptor"/>
    <property type="match status" value="1"/>
</dbReference>
<protein>
    <recommendedName>
        <fullName evidence="8">AraC family transcriptional regulator</fullName>
    </recommendedName>
</protein>
<dbReference type="PANTHER" id="PTHR43280">
    <property type="entry name" value="ARAC-FAMILY TRANSCRIPTIONAL REGULATOR"/>
    <property type="match status" value="1"/>
</dbReference>
<evidence type="ECO:0000256" key="1">
    <source>
        <dbReference type="ARBA" id="ARBA00023015"/>
    </source>
</evidence>
<dbReference type="InterPro" id="IPR018060">
    <property type="entry name" value="HTH_AraC"/>
</dbReference>
<evidence type="ECO:0000259" key="4">
    <source>
        <dbReference type="PROSITE" id="PS01124"/>
    </source>
</evidence>
<dbReference type="InterPro" id="IPR002491">
    <property type="entry name" value="ABC_transptr_periplasmic_BD"/>
</dbReference>
<dbReference type="Proteomes" id="UP000029507">
    <property type="component" value="Chromosome"/>
</dbReference>
<dbReference type="InterPro" id="IPR009057">
    <property type="entry name" value="Homeodomain-like_sf"/>
</dbReference>
<dbReference type="PROSITE" id="PS00041">
    <property type="entry name" value="HTH_ARAC_FAMILY_1"/>
    <property type="match status" value="1"/>
</dbReference>
<dbReference type="RefSeq" id="WP_038695681.1">
    <property type="nucleotide sequence ID" value="NZ_CP009286.1"/>
</dbReference>
<dbReference type="STRING" id="169760.PSTEL_12895"/>
<evidence type="ECO:0000313" key="7">
    <source>
        <dbReference type="Proteomes" id="UP000029507"/>
    </source>
</evidence>
<keyword evidence="7" id="KW-1185">Reference proteome</keyword>
<dbReference type="AlphaFoldDB" id="A0A089N553"/>
<dbReference type="InterPro" id="IPR020449">
    <property type="entry name" value="Tscrpt_reg_AraC-type_HTH"/>
</dbReference>
<dbReference type="InterPro" id="IPR018062">
    <property type="entry name" value="HTH_AraC-typ_CS"/>
</dbReference>
<dbReference type="SUPFAM" id="SSF46689">
    <property type="entry name" value="Homeodomain-like"/>
    <property type="match status" value="2"/>
</dbReference>
<evidence type="ECO:0000313" key="6">
    <source>
        <dbReference type="EMBL" id="AIQ63849.1"/>
    </source>
</evidence>
<dbReference type="GO" id="GO:0043565">
    <property type="term" value="F:sequence-specific DNA binding"/>
    <property type="evidence" value="ECO:0007669"/>
    <property type="project" value="InterPro"/>
</dbReference>
<evidence type="ECO:0000259" key="5">
    <source>
        <dbReference type="PROSITE" id="PS50983"/>
    </source>
</evidence>
<dbReference type="PROSITE" id="PS01124">
    <property type="entry name" value="HTH_ARAC_FAMILY_2"/>
    <property type="match status" value="1"/>
</dbReference>
<dbReference type="PROSITE" id="PS50983">
    <property type="entry name" value="FE_B12_PBP"/>
    <property type="match status" value="1"/>
</dbReference>
<name>A0A089N553_9BACL</name>
<dbReference type="KEGG" id="pste:PSTEL_12895"/>
<accession>A0A089N553</accession>
<feature type="domain" description="Fe/B12 periplasmic-binding" evidence="5">
    <location>
        <begin position="274"/>
        <end position="541"/>
    </location>
</feature>
<evidence type="ECO:0000256" key="3">
    <source>
        <dbReference type="ARBA" id="ARBA00023163"/>
    </source>
</evidence>
<dbReference type="Gene3D" id="1.10.10.60">
    <property type="entry name" value="Homeodomain-like"/>
    <property type="match status" value="2"/>
</dbReference>
<dbReference type="HOGENOM" id="CLU_028727_2_1_9"/>
<dbReference type="OrthoDB" id="2461801at2"/>
<feature type="domain" description="HTH araC/xylS-type" evidence="4">
    <location>
        <begin position="173"/>
        <end position="271"/>
    </location>
</feature>
<keyword evidence="2" id="KW-0238">DNA-binding</keyword>
<dbReference type="SMART" id="SM00342">
    <property type="entry name" value="HTH_ARAC"/>
    <property type="match status" value="1"/>
</dbReference>
<keyword evidence="3" id="KW-0804">Transcription</keyword>
<dbReference type="Pfam" id="PF12833">
    <property type="entry name" value="HTH_18"/>
    <property type="match status" value="1"/>
</dbReference>
<dbReference type="GO" id="GO:0003700">
    <property type="term" value="F:DNA-binding transcription factor activity"/>
    <property type="evidence" value="ECO:0007669"/>
    <property type="project" value="InterPro"/>
</dbReference>
<sequence>MTPMPPLLPPDAGRWTLHLHSAELQRVKPSTGMTQLMSLHTTLIVLLEGHCLLTRGTTISRMTEDTVYVCAPGSTYEFKTRGGSPLVALIRLSQYEPNGYEGSLKASDSSLLLPLLGESAVLPPGAAGDRCRSICAHYQSPDPILALRAQADALELVLEAASSPCKSESDGLEQARRQLEEYPEQPLSTEKLARAAGLSSRHFAELFKQSYGKSPLEYITNVRLEKAKKLMLSSGRRLKDIAHEIGYEDEFYFSRVFKKEYGFSPSHYISRRKRIIAAYGSADTLGYLLPFDLLPHIAPMHPKWTGYYLTRYGADIPYHLEYGLAEHNRELRLSQLAETKPELIVCPPSINGEEFEQVSAVASAFTLPPESPGSWRTGLRQLAMRMGMEKEAEAWMTRFDRETGTARRKLAGFGKAPSILFVRMAGCALYGLGSPGILDFVYHELGIARPDGAPPDAHPNYPVRLQAFDADDVDYVCLLIRQDSATLEYWRKLTRSSRWHSLSAVKEGRVHFLSSSPWREYSPIGLERIREELAAEFAENNPCQIRALSMEKDWNRTYPSY</sequence>
<keyword evidence="1" id="KW-0805">Transcription regulation</keyword>
<dbReference type="Pfam" id="PF01497">
    <property type="entry name" value="Peripla_BP_2"/>
    <property type="match status" value="1"/>
</dbReference>
<organism evidence="6 7">
    <name type="scientific">Paenibacillus stellifer</name>
    <dbReference type="NCBI Taxonomy" id="169760"/>
    <lineage>
        <taxon>Bacteria</taxon>
        <taxon>Bacillati</taxon>
        <taxon>Bacillota</taxon>
        <taxon>Bacilli</taxon>
        <taxon>Bacillales</taxon>
        <taxon>Paenibacillaceae</taxon>
        <taxon>Paenibacillus</taxon>
    </lineage>
</organism>
<gene>
    <name evidence="6" type="ORF">PSTEL_12895</name>
</gene>
<evidence type="ECO:0008006" key="8">
    <source>
        <dbReference type="Google" id="ProtNLM"/>
    </source>
</evidence>
<dbReference type="Gene3D" id="3.40.50.1980">
    <property type="entry name" value="Nitrogenase molybdenum iron protein domain"/>
    <property type="match status" value="2"/>
</dbReference>